<proteinExistence type="inferred from homology"/>
<comment type="caution">
    <text evidence="9">The sequence shown here is derived from an EMBL/GenBank/DDBJ whole genome shotgun (WGS) entry which is preliminary data.</text>
</comment>
<gene>
    <name evidence="8" type="ORF">PFISCL1PPCAC_2314</name>
    <name evidence="9" type="ORF">PFISCL1PPCAC_28749</name>
</gene>
<keyword evidence="6" id="KW-0472">Membrane</keyword>
<keyword evidence="5" id="KW-0444">Lipid biosynthesis</keyword>
<feature type="non-terminal residue" evidence="9">
    <location>
        <position position="1"/>
    </location>
</feature>
<evidence type="ECO:0000256" key="2">
    <source>
        <dbReference type="ARBA" id="ARBA00008655"/>
    </source>
</evidence>
<sequence length="284" mass="32218">QMLFECPCANVLLVLLGLLVVAYALNRKARYFIRITIFYFSILFNALICMLICLPSYFMGYGCTVVFVTMTYLSKWTGINVEVRDYERVYSKQTTPCVAVCNHQSALDVMMMAHAYPPRGTVMMKRSLAYVPIFNITAFLSEVIFVDRFNREKAMKAVEQCTAALTKRSLKLWVFPEGTRNRSLDGMLEFKKGAFNIAVQAQIPIVPTVASSYKCFYSNPGRYFDGDGEIIVQVMDPIPTAGLTMEDVPALADRVRKEMLVVYEKITAEVNEKMALKRGEKKSQ</sequence>
<dbReference type="Pfam" id="PF01553">
    <property type="entry name" value="Acyltransferase"/>
    <property type="match status" value="1"/>
</dbReference>
<dbReference type="CDD" id="cd07989">
    <property type="entry name" value="LPLAT_AGPAT-like"/>
    <property type="match status" value="1"/>
</dbReference>
<dbReference type="GO" id="GO:0003841">
    <property type="term" value="F:1-acylglycerol-3-phosphate O-acyltransferase activity"/>
    <property type="evidence" value="ECO:0007669"/>
    <property type="project" value="UniProtKB-UniRule"/>
</dbReference>
<keyword evidence="6" id="KW-1133">Transmembrane helix</keyword>
<comment type="catalytic activity">
    <reaction evidence="5">
        <text>a 1-acyl-sn-glycero-3-phosphate + an acyl-CoA = a 1,2-diacyl-sn-glycero-3-phosphate + CoA</text>
        <dbReference type="Rhea" id="RHEA:19709"/>
        <dbReference type="ChEBI" id="CHEBI:57287"/>
        <dbReference type="ChEBI" id="CHEBI:57970"/>
        <dbReference type="ChEBI" id="CHEBI:58342"/>
        <dbReference type="ChEBI" id="CHEBI:58608"/>
        <dbReference type="EC" id="2.3.1.51"/>
    </reaction>
</comment>
<reference evidence="9" key="1">
    <citation type="submission" date="2023-10" db="EMBL/GenBank/DDBJ databases">
        <title>Genome assembly of Pristionchus species.</title>
        <authorList>
            <person name="Yoshida K."/>
            <person name="Sommer R.J."/>
        </authorList>
    </citation>
    <scope>NUCLEOTIDE SEQUENCE</scope>
    <source>
        <strain evidence="9">RS5133</strain>
    </source>
</reference>
<keyword evidence="4 5" id="KW-0012">Acyltransferase</keyword>
<keyword evidence="5" id="KW-0443">Lipid metabolism</keyword>
<evidence type="ECO:0000259" key="7">
    <source>
        <dbReference type="SMART" id="SM00563"/>
    </source>
</evidence>
<dbReference type="AlphaFoldDB" id="A0AAV5X4G4"/>
<keyword evidence="3 5" id="KW-0808">Transferase</keyword>
<keyword evidence="5" id="KW-1208">Phospholipid metabolism</keyword>
<dbReference type="InterPro" id="IPR004552">
    <property type="entry name" value="AGP_acyltrans"/>
</dbReference>
<name>A0AAV5X4G4_9BILA</name>
<dbReference type="PANTHER" id="PTHR10434:SF11">
    <property type="entry name" value="1-ACYL-SN-GLYCEROL-3-PHOSPHATE ACYLTRANSFERASE"/>
    <property type="match status" value="1"/>
</dbReference>
<dbReference type="Proteomes" id="UP001432322">
    <property type="component" value="Unassembled WGS sequence"/>
</dbReference>
<dbReference type="InterPro" id="IPR002123">
    <property type="entry name" value="Plipid/glycerol_acylTrfase"/>
</dbReference>
<comment type="domain">
    <text evidence="5">The HXXXXD motif is essential for acyltransferase activity and may constitute the binding site for the phosphate moiety of the glycerol-3-phosphate.</text>
</comment>
<dbReference type="EC" id="2.3.1.51" evidence="5"/>
<evidence type="ECO:0000256" key="5">
    <source>
        <dbReference type="RuleBase" id="RU361267"/>
    </source>
</evidence>
<keyword evidence="10" id="KW-1185">Reference proteome</keyword>
<dbReference type="EMBL" id="BTSY01000142">
    <property type="protein sequence ID" value="GMT37452.1"/>
    <property type="molecule type" value="Genomic_DNA"/>
</dbReference>
<evidence type="ECO:0000256" key="4">
    <source>
        <dbReference type="ARBA" id="ARBA00023315"/>
    </source>
</evidence>
<feature type="transmembrane region" description="Helical" evidence="6">
    <location>
        <begin position="127"/>
        <end position="146"/>
    </location>
</feature>
<dbReference type="GO" id="GO:0006654">
    <property type="term" value="P:phosphatidic acid biosynthetic process"/>
    <property type="evidence" value="ECO:0007669"/>
    <property type="project" value="TreeGrafter"/>
</dbReference>
<evidence type="ECO:0000256" key="3">
    <source>
        <dbReference type="ARBA" id="ARBA00022679"/>
    </source>
</evidence>
<comment type="similarity">
    <text evidence="2 5">Belongs to the 1-acyl-sn-glycerol-3-phosphate acyltransferase family.</text>
</comment>
<dbReference type="PANTHER" id="PTHR10434">
    <property type="entry name" value="1-ACYL-SN-GLYCEROL-3-PHOSPHATE ACYLTRANSFERASE"/>
    <property type="match status" value="1"/>
</dbReference>
<dbReference type="SUPFAM" id="SSF69593">
    <property type="entry name" value="Glycerol-3-phosphate (1)-acyltransferase"/>
    <property type="match status" value="1"/>
</dbReference>
<evidence type="ECO:0000313" key="10">
    <source>
        <dbReference type="Proteomes" id="UP001432322"/>
    </source>
</evidence>
<evidence type="ECO:0000256" key="6">
    <source>
        <dbReference type="SAM" id="Phobius"/>
    </source>
</evidence>
<dbReference type="NCBIfam" id="TIGR00530">
    <property type="entry name" value="AGP_acyltrn"/>
    <property type="match status" value="1"/>
</dbReference>
<feature type="transmembrane region" description="Helical" evidence="6">
    <location>
        <begin position="37"/>
        <end position="58"/>
    </location>
</feature>
<dbReference type="GO" id="GO:0005783">
    <property type="term" value="C:endoplasmic reticulum"/>
    <property type="evidence" value="ECO:0007669"/>
    <property type="project" value="TreeGrafter"/>
</dbReference>
<evidence type="ECO:0000256" key="1">
    <source>
        <dbReference type="ARBA" id="ARBA00004728"/>
    </source>
</evidence>
<comment type="pathway">
    <text evidence="1">Phospholipid metabolism; CDP-diacylglycerol biosynthesis; CDP-diacylglycerol from sn-glycerol 3-phosphate: step 2/3.</text>
</comment>
<organism evidence="9 10">
    <name type="scientific">Pristionchus fissidentatus</name>
    <dbReference type="NCBI Taxonomy" id="1538716"/>
    <lineage>
        <taxon>Eukaryota</taxon>
        <taxon>Metazoa</taxon>
        <taxon>Ecdysozoa</taxon>
        <taxon>Nematoda</taxon>
        <taxon>Chromadorea</taxon>
        <taxon>Rhabditida</taxon>
        <taxon>Rhabditina</taxon>
        <taxon>Diplogasteromorpha</taxon>
        <taxon>Diplogasteroidea</taxon>
        <taxon>Neodiplogasteridae</taxon>
        <taxon>Pristionchus</taxon>
    </lineage>
</organism>
<dbReference type="EMBL" id="BTSY01000001">
    <property type="protein sequence ID" value="GMT11017.1"/>
    <property type="molecule type" value="Genomic_DNA"/>
</dbReference>
<accession>A0AAV5X4G4</accession>
<keyword evidence="6" id="KW-0812">Transmembrane</keyword>
<dbReference type="SMART" id="SM00563">
    <property type="entry name" value="PlsC"/>
    <property type="match status" value="1"/>
</dbReference>
<dbReference type="GO" id="GO:0016020">
    <property type="term" value="C:membrane"/>
    <property type="evidence" value="ECO:0007669"/>
    <property type="project" value="InterPro"/>
</dbReference>
<keyword evidence="5" id="KW-0594">Phospholipid biosynthesis</keyword>
<evidence type="ECO:0000313" key="9">
    <source>
        <dbReference type="EMBL" id="GMT37452.1"/>
    </source>
</evidence>
<feature type="transmembrane region" description="Helical" evidence="6">
    <location>
        <begin position="6"/>
        <end position="25"/>
    </location>
</feature>
<evidence type="ECO:0000313" key="8">
    <source>
        <dbReference type="EMBL" id="GMT11017.1"/>
    </source>
</evidence>
<feature type="domain" description="Phospholipid/glycerol acyltransferase" evidence="7">
    <location>
        <begin position="97"/>
        <end position="213"/>
    </location>
</feature>
<protein>
    <recommendedName>
        <fullName evidence="5">1-acyl-sn-glycerol-3-phosphate acyltransferase</fullName>
        <ecNumber evidence="5">2.3.1.51</ecNumber>
    </recommendedName>
</protein>